<dbReference type="CDD" id="cd21742">
    <property type="entry name" value="MobB_NDR_LATS-like"/>
    <property type="match status" value="1"/>
</dbReference>
<dbReference type="FunFam" id="1.10.510.10:FF:000042">
    <property type="entry name" value="Non-specific serine/threonine protein kinase"/>
    <property type="match status" value="1"/>
</dbReference>
<dbReference type="GO" id="GO:0005524">
    <property type="term" value="F:ATP binding"/>
    <property type="evidence" value="ECO:0007669"/>
    <property type="project" value="UniProtKB-UniRule"/>
</dbReference>
<feature type="region of interest" description="Disordered" evidence="9">
    <location>
        <begin position="1"/>
        <end position="31"/>
    </location>
</feature>
<comment type="similarity">
    <text evidence="1">Belongs to the protein kinase superfamily. AGC Ser/Thr protein kinase family.</text>
</comment>
<evidence type="ECO:0000256" key="5">
    <source>
        <dbReference type="ARBA" id="ARBA00022741"/>
    </source>
</evidence>
<feature type="compositionally biased region" description="Polar residues" evidence="9">
    <location>
        <begin position="1643"/>
        <end position="1661"/>
    </location>
</feature>
<feature type="region of interest" description="Disordered" evidence="9">
    <location>
        <begin position="1123"/>
        <end position="1143"/>
    </location>
</feature>
<keyword evidence="13" id="KW-1185">Reference proteome</keyword>
<dbReference type="PROSITE" id="PS51285">
    <property type="entry name" value="AGC_KINASE_CTER"/>
    <property type="match status" value="1"/>
</dbReference>
<gene>
    <name evidence="12" type="ORF">DVH24_006191</name>
</gene>
<dbReference type="CDD" id="cd05599">
    <property type="entry name" value="STKc_NDR_like"/>
    <property type="match status" value="1"/>
</dbReference>
<feature type="region of interest" description="Disordered" evidence="9">
    <location>
        <begin position="441"/>
        <end position="460"/>
    </location>
</feature>
<dbReference type="InterPro" id="IPR000961">
    <property type="entry name" value="AGC-kinase_C"/>
</dbReference>
<name>A0A498KVE9_MALDO</name>
<evidence type="ECO:0000256" key="8">
    <source>
        <dbReference type="PROSITE-ProRule" id="PRU10141"/>
    </source>
</evidence>
<dbReference type="PANTHER" id="PTHR31115:SF3">
    <property type="entry name" value="EXPRESSED PROTEIN"/>
    <property type="match status" value="1"/>
</dbReference>
<dbReference type="PROSITE" id="PS00107">
    <property type="entry name" value="PROTEIN_KINASE_ATP"/>
    <property type="match status" value="1"/>
</dbReference>
<feature type="compositionally biased region" description="Basic and acidic residues" evidence="9">
    <location>
        <begin position="1085"/>
        <end position="1100"/>
    </location>
</feature>
<dbReference type="InterPro" id="IPR017892">
    <property type="entry name" value="Pkinase_C"/>
</dbReference>
<sequence>MENHKQMERDEAGPMAVEAAEEEENGQVGSSLTLERVAAAKQFIESHYKAQMKHIQDRKQRRSVLEKKLASEHVPEEEQINLLKDLERTETQYIRLKRHKICVDDFDLLAIIGRGAFGEVRLCREKKSGNIYAMKKLKKSEMLSRGQVEHVRAERNLLAEVASHCIVKLYYSFQDAEYLYLVMEYLPGGDMMTLLIREESLTETIARFYIAQCVLAIESIHKHNYIHRDIKPDNLLLDKNGHMKLSDFGLCKPLDCSNLSSINENEVLDDENLHETMDIDESFPETKNGRRWKSPLEQLQHWQINRRKLAFSTVGTPDYIAPEVLLKKGYGMECDWWSLGAIMYEMLVGYPPFYSDDPVTTCRKIVHWKNHLKFPVEARLTPEAKDLIGRFLCDVENRLCRADQIKAHPWFRDIAWDRLYETEAAFKPEVNDELDTQNFMKYDEVDPPAPGRTGSGPMRKTLLTPKDLSFVGYTYKNFEAVKGLHHSSDLKRSTSLNRTSVDSSQSDSVLDYSTKYSSYDMEAQSVEIDAMATSSKFDLSSGSPDRPLYTSGQRGSHIATALDRSGSFRESIENPILSSLPNMSRSTSAITQGDVTNFFQCLRFDQKLVAPEHKSSRQGDLKRFVSVALNVSPDESPSASVKGKLLPSPIPEEIKRVKAGLRESSIKARERVKTFNEYLSAFNKVFPSVPSKKRSRTEGFSNERSSSVLSSDRSVLGTNMGKIGIQSHTVTGGFELEQQKSEERTKNSIPNKRTRTALVDMRMDVRSTSLVRPSVIVDRDREMLRLASSGAVQGEDRNLSNSVDGWEKSKMKKKRSGIKPDASPSMVSSKPIDGYRETKQGMQQRPVNDVRSRSNIDSHGFRPGVTNGVVGVGKLDGILQPTGLGFRSSIPKTEPDNPSLITDKRDRPIGTDKERANHRAVNKASVRDDFNSASPTSSTKMNASVRAPRSGSGVAPKLSPVVNRANVPNDWEISHCTNKPPAAVGANNRKRMSSARSSSPPVAQWAGQRPQKISRTARRSNFVPIVSSNEETTPMDSPSDVTGSDIGLGFTKRLPGSSTQQVKLKADPLSSAALSESEESGAAEIKSRDKGKKTDEIDEKVGQNVQKVSTLVLPSRKNKLVTGEDLGDGVRRQGRTGRGFGSTRTLMPMTVEKVGNVGTAKQLRSSRLGFDKSESKAGRPPTRRLSDRKPYTRQKHTAINAAADFVGDGHEELLAAANAVVNSARCFSSTFWTQMEPYFSLLSDADIAFLKQQGNIESYVTTPAQVPSSVDGSTTVANGHERVECEPRRGDFRPEQFVPGTGDHAAIPLCQRLLAALIAEEDSSSVNEDVTFDSYGVDFDLDAEVESNGLDYQSQDNIQFAGHTAFNGYRITGKPEYDEPGVVGIPNKAINSDFGHSRNGFLSDPAVMPGLSCSEFQYGNMSFDEKLLLEVQSVGIFPELEPDMTQTEDEGIDEEIRKLEEKHHEQVSMKKGLLDRLMRSASIAEEFREKELEQRALDKLVGMAYEKYMNSWGPNATGGKSSSNKMAKQASLAFVKRTLDRCHEFEKTGKSCFSEPLYRDILLSGTGQAEAIAEGGSASRVSASMGSQPSISQFSQNVDNLNVILSDVLQPLNNLTEQTAGREETWSNRVKKRELSLDAVGNNIGTSNAASGMGGSLTSSAKGKRSERDRDGKGHNREVQSRNGTTKSGRPAVSNVKGERKSKTKPKQKTQLSISVNGLLGKPSEQPKPALPSGSKSGEMTTSNNAKDKDEFAMDVMEDPIDLSHLQLPGMDVLGGPDDIDGQGQDLGSWLNIDDDNLQDHDFMGLEIPMDDLSDLNMMISSENAPLRFRSSLTQFPAHFITFDFNSVDWVYLFDMIYCTWRYA</sequence>
<evidence type="ECO:0000313" key="13">
    <source>
        <dbReference type="Proteomes" id="UP000290289"/>
    </source>
</evidence>
<evidence type="ECO:0000256" key="2">
    <source>
        <dbReference type="ARBA" id="ARBA00022527"/>
    </source>
</evidence>
<feature type="region of interest" description="Disordered" evidence="9">
    <location>
        <begin position="1642"/>
        <end position="1745"/>
    </location>
</feature>
<feature type="region of interest" description="Disordered" evidence="9">
    <location>
        <begin position="992"/>
        <end position="1015"/>
    </location>
</feature>
<dbReference type="FunFam" id="3.30.200.20:FF:000290">
    <property type="entry name" value="Non-specific serine/threonine protein kinase"/>
    <property type="match status" value="1"/>
</dbReference>
<protein>
    <recommendedName>
        <fullName evidence="14">Protein kinase domain-containing protein</fullName>
    </recommendedName>
</protein>
<evidence type="ECO:0000313" key="12">
    <source>
        <dbReference type="EMBL" id="RXI09655.1"/>
    </source>
</evidence>
<dbReference type="SMART" id="SM00220">
    <property type="entry name" value="S_TKc"/>
    <property type="match status" value="1"/>
</dbReference>
<dbReference type="Gene3D" id="1.10.510.10">
    <property type="entry name" value="Transferase(Phosphotransferase) domain 1"/>
    <property type="match status" value="1"/>
</dbReference>
<keyword evidence="2" id="KW-0723">Serine/threonine-protein kinase</keyword>
<keyword evidence="6" id="KW-0418">Kinase</keyword>
<evidence type="ECO:0000256" key="9">
    <source>
        <dbReference type="SAM" id="MobiDB-lite"/>
    </source>
</evidence>
<feature type="region of interest" description="Disordered" evidence="9">
    <location>
        <begin position="793"/>
        <end position="862"/>
    </location>
</feature>
<evidence type="ECO:0000256" key="1">
    <source>
        <dbReference type="ARBA" id="ARBA00009903"/>
    </source>
</evidence>
<dbReference type="InterPro" id="IPR000719">
    <property type="entry name" value="Prot_kinase_dom"/>
</dbReference>
<feature type="compositionally biased region" description="Basic and acidic residues" evidence="9">
    <location>
        <begin position="1"/>
        <end position="12"/>
    </location>
</feature>
<feature type="compositionally biased region" description="Polar residues" evidence="9">
    <location>
        <begin position="931"/>
        <end position="942"/>
    </location>
</feature>
<dbReference type="SMART" id="SM00133">
    <property type="entry name" value="S_TK_X"/>
    <property type="match status" value="1"/>
</dbReference>
<comment type="caution">
    <text evidence="12">The sequence shown here is derived from an EMBL/GenBank/DDBJ whole genome shotgun (WGS) entry which is preliminary data.</text>
</comment>
<feature type="compositionally biased region" description="Polar residues" evidence="9">
    <location>
        <begin position="1734"/>
        <end position="1745"/>
    </location>
</feature>
<accession>A0A498KVE9</accession>
<dbReference type="Gene3D" id="3.30.200.20">
    <property type="entry name" value="Phosphorylase Kinase, domain 1"/>
    <property type="match status" value="1"/>
</dbReference>
<dbReference type="PROSITE" id="PS00108">
    <property type="entry name" value="PROTEIN_KINASE_ST"/>
    <property type="match status" value="1"/>
</dbReference>
<feature type="domain" description="Protein kinase" evidence="10">
    <location>
        <begin position="106"/>
        <end position="411"/>
    </location>
</feature>
<keyword evidence="4" id="KW-0808">Transferase</keyword>
<dbReference type="Proteomes" id="UP000290289">
    <property type="component" value="Unassembled WGS sequence"/>
</dbReference>
<evidence type="ECO:0000256" key="6">
    <source>
        <dbReference type="ARBA" id="ARBA00022777"/>
    </source>
</evidence>
<dbReference type="SUPFAM" id="SSF56112">
    <property type="entry name" value="Protein kinase-like (PK-like)"/>
    <property type="match status" value="1"/>
</dbReference>
<dbReference type="InterPro" id="IPR059233">
    <property type="entry name" value="MobB_NdrA/B/Cbk1"/>
</dbReference>
<dbReference type="InterPro" id="IPR017441">
    <property type="entry name" value="Protein_kinase_ATP_BS"/>
</dbReference>
<evidence type="ECO:0000256" key="7">
    <source>
        <dbReference type="ARBA" id="ARBA00022840"/>
    </source>
</evidence>
<organism evidence="12 13">
    <name type="scientific">Malus domestica</name>
    <name type="common">Apple</name>
    <name type="synonym">Pyrus malus</name>
    <dbReference type="NCBI Taxonomy" id="3750"/>
    <lineage>
        <taxon>Eukaryota</taxon>
        <taxon>Viridiplantae</taxon>
        <taxon>Streptophyta</taxon>
        <taxon>Embryophyta</taxon>
        <taxon>Tracheophyta</taxon>
        <taxon>Spermatophyta</taxon>
        <taxon>Magnoliopsida</taxon>
        <taxon>eudicotyledons</taxon>
        <taxon>Gunneridae</taxon>
        <taxon>Pentapetalae</taxon>
        <taxon>rosids</taxon>
        <taxon>fabids</taxon>
        <taxon>Rosales</taxon>
        <taxon>Rosaceae</taxon>
        <taxon>Amygdaloideae</taxon>
        <taxon>Maleae</taxon>
        <taxon>Malus</taxon>
    </lineage>
</organism>
<evidence type="ECO:0000256" key="3">
    <source>
        <dbReference type="ARBA" id="ARBA00022553"/>
    </source>
</evidence>
<proteinExistence type="inferred from homology"/>
<evidence type="ECO:0008006" key="14">
    <source>
        <dbReference type="Google" id="ProtNLM"/>
    </source>
</evidence>
<keyword evidence="3" id="KW-0597">Phosphoprotein</keyword>
<reference evidence="12 13" key="1">
    <citation type="submission" date="2018-10" db="EMBL/GenBank/DDBJ databases">
        <title>A high-quality apple genome assembly.</title>
        <authorList>
            <person name="Hu J."/>
        </authorList>
    </citation>
    <scope>NUCLEOTIDE SEQUENCE [LARGE SCALE GENOMIC DNA]</scope>
    <source>
        <strain evidence="13">cv. HFTH1</strain>
        <tissue evidence="12">Young leaf</tissue>
    </source>
</reference>
<feature type="region of interest" description="Disordered" evidence="9">
    <location>
        <begin position="886"/>
        <end position="960"/>
    </location>
</feature>
<dbReference type="STRING" id="3750.A0A498KVE9"/>
<feature type="domain" description="AGC-kinase C-terminal" evidence="11">
    <location>
        <begin position="412"/>
        <end position="485"/>
    </location>
</feature>
<dbReference type="Pfam" id="PF00433">
    <property type="entry name" value="Pkinase_C"/>
    <property type="match status" value="1"/>
</dbReference>
<dbReference type="InterPro" id="IPR011009">
    <property type="entry name" value="Kinase-like_dom_sf"/>
</dbReference>
<keyword evidence="7 8" id="KW-0067">ATP-binding</keyword>
<dbReference type="PANTHER" id="PTHR31115">
    <property type="entry name" value="OS05G0107300 PROTEIN"/>
    <property type="match status" value="1"/>
</dbReference>
<evidence type="ECO:0000259" key="11">
    <source>
        <dbReference type="PROSITE" id="PS51285"/>
    </source>
</evidence>
<dbReference type="EMBL" id="RDQH01000258">
    <property type="protein sequence ID" value="RXI09655.1"/>
    <property type="molecule type" value="Genomic_DNA"/>
</dbReference>
<keyword evidence="5 8" id="KW-0547">Nucleotide-binding</keyword>
<feature type="region of interest" description="Disordered" evidence="9">
    <location>
        <begin position="1166"/>
        <end position="1193"/>
    </location>
</feature>
<evidence type="ECO:0000256" key="4">
    <source>
        <dbReference type="ARBA" id="ARBA00022679"/>
    </source>
</evidence>
<dbReference type="PROSITE" id="PS50011">
    <property type="entry name" value="PROTEIN_KINASE_DOM"/>
    <property type="match status" value="1"/>
</dbReference>
<feature type="region of interest" description="Disordered" evidence="9">
    <location>
        <begin position="1052"/>
        <end position="1100"/>
    </location>
</feature>
<dbReference type="FunFam" id="1.10.510.10:FF:000057">
    <property type="entry name" value="Non-specific serine/threonine protein kinase"/>
    <property type="match status" value="1"/>
</dbReference>
<feature type="compositionally biased region" description="Basic and acidic residues" evidence="9">
    <location>
        <begin position="902"/>
        <end position="917"/>
    </location>
</feature>
<dbReference type="InterPro" id="IPR008271">
    <property type="entry name" value="Ser/Thr_kinase_AS"/>
</dbReference>
<feature type="compositionally biased region" description="Basic and acidic residues" evidence="9">
    <location>
        <begin position="1664"/>
        <end position="1680"/>
    </location>
</feature>
<evidence type="ECO:0000259" key="10">
    <source>
        <dbReference type="PROSITE" id="PS50011"/>
    </source>
</evidence>
<feature type="region of interest" description="Disordered" evidence="9">
    <location>
        <begin position="536"/>
        <end position="555"/>
    </location>
</feature>
<feature type="binding site" evidence="8">
    <location>
        <position position="135"/>
    </location>
    <ligand>
        <name>ATP</name>
        <dbReference type="ChEBI" id="CHEBI:30616"/>
    </ligand>
</feature>
<dbReference type="GO" id="GO:0004674">
    <property type="term" value="F:protein serine/threonine kinase activity"/>
    <property type="evidence" value="ECO:0007669"/>
    <property type="project" value="UniProtKB-KW"/>
</dbReference>
<feature type="compositionally biased region" description="Basic and acidic residues" evidence="9">
    <location>
        <begin position="848"/>
        <end position="860"/>
    </location>
</feature>
<dbReference type="Pfam" id="PF00069">
    <property type="entry name" value="Pkinase"/>
    <property type="match status" value="2"/>
</dbReference>